<keyword evidence="2" id="KW-1185">Reference proteome</keyword>
<proteinExistence type="predicted"/>
<dbReference type="GO" id="GO:0003964">
    <property type="term" value="F:RNA-directed DNA polymerase activity"/>
    <property type="evidence" value="ECO:0007669"/>
    <property type="project" value="UniProtKB-KW"/>
</dbReference>
<evidence type="ECO:0000313" key="2">
    <source>
        <dbReference type="Proteomes" id="UP001607302"/>
    </source>
</evidence>
<accession>A0ABD2AK49</accession>
<protein>
    <submittedName>
        <fullName evidence="1">RNA-directed DNA polymerase from mobile element jockey</fullName>
    </submittedName>
</protein>
<comment type="caution">
    <text evidence="1">The sequence shown here is derived from an EMBL/GenBank/DDBJ whole genome shotgun (WGS) entry which is preliminary data.</text>
</comment>
<keyword evidence="1" id="KW-0808">Transferase</keyword>
<dbReference type="Proteomes" id="UP001607302">
    <property type="component" value="Unassembled WGS sequence"/>
</dbReference>
<gene>
    <name evidence="1" type="ORF">V1478_010316</name>
</gene>
<evidence type="ECO:0000313" key="1">
    <source>
        <dbReference type="EMBL" id="KAL2720050.1"/>
    </source>
</evidence>
<organism evidence="1 2">
    <name type="scientific">Vespula squamosa</name>
    <name type="common">Southern yellow jacket</name>
    <name type="synonym">Wasp</name>
    <dbReference type="NCBI Taxonomy" id="30214"/>
    <lineage>
        <taxon>Eukaryota</taxon>
        <taxon>Metazoa</taxon>
        <taxon>Ecdysozoa</taxon>
        <taxon>Arthropoda</taxon>
        <taxon>Hexapoda</taxon>
        <taxon>Insecta</taxon>
        <taxon>Pterygota</taxon>
        <taxon>Neoptera</taxon>
        <taxon>Endopterygota</taxon>
        <taxon>Hymenoptera</taxon>
        <taxon>Apocrita</taxon>
        <taxon>Aculeata</taxon>
        <taxon>Vespoidea</taxon>
        <taxon>Vespidae</taxon>
        <taxon>Vespinae</taxon>
        <taxon>Vespula</taxon>
    </lineage>
</organism>
<sequence length="181" mass="21392">MERRQKELANRSTVQSSQYGRVSIRVDSSPFDKDLHLPNLDLYKEREPTTAGLQSRLKFSKPALRNQFCKRETRETFKPYLKTVKRTSYQSQQMDKGSTMDRSVPLNNEEYFKSFKKYCTLTGIQYHKYSVEQDKIIAVILKGLPKLDKKEIIQKLERNNLKPLICQEIQKDTNSKYPIYK</sequence>
<reference evidence="1 2" key="1">
    <citation type="journal article" date="2024" name="Ann. Entomol. Soc. Am.">
        <title>Genomic analyses of the southern and eastern yellowjacket wasps (Hymenoptera: Vespidae) reveal evolutionary signatures of social life.</title>
        <authorList>
            <person name="Catto M.A."/>
            <person name="Caine P.B."/>
            <person name="Orr S.E."/>
            <person name="Hunt B.G."/>
            <person name="Goodisman M.A.D."/>
        </authorList>
    </citation>
    <scope>NUCLEOTIDE SEQUENCE [LARGE SCALE GENOMIC DNA]</scope>
    <source>
        <strain evidence="1">233</strain>
        <tissue evidence="1">Head and thorax</tissue>
    </source>
</reference>
<keyword evidence="1" id="KW-0548">Nucleotidyltransferase</keyword>
<dbReference type="EMBL" id="JAUDFV010000147">
    <property type="protein sequence ID" value="KAL2720050.1"/>
    <property type="molecule type" value="Genomic_DNA"/>
</dbReference>
<dbReference type="AlphaFoldDB" id="A0ABD2AK49"/>
<keyword evidence="1" id="KW-0695">RNA-directed DNA polymerase</keyword>
<name>A0ABD2AK49_VESSQ</name>